<organism evidence="1 2">
    <name type="scientific">SAR86 cluster bacterium SAR86B</name>
    <dbReference type="NCBI Taxonomy" id="1123867"/>
    <lineage>
        <taxon>Bacteria</taxon>
        <taxon>Pseudomonadati</taxon>
        <taxon>Pseudomonadota</taxon>
        <taxon>Gammaproteobacteria</taxon>
        <taxon>SAR86 cluster</taxon>
    </lineage>
</organism>
<dbReference type="SUPFAM" id="SSF55729">
    <property type="entry name" value="Acyl-CoA N-acyltransferases (Nat)"/>
    <property type="match status" value="1"/>
</dbReference>
<dbReference type="Pfam" id="PF04339">
    <property type="entry name" value="FemAB_like"/>
    <property type="match status" value="1"/>
</dbReference>
<protein>
    <recommendedName>
        <fullName evidence="3">GNAT family N-acetyltransferase</fullName>
    </recommendedName>
</protein>
<proteinExistence type="predicted"/>
<dbReference type="Gene3D" id="3.40.630.30">
    <property type="match status" value="1"/>
</dbReference>
<sequence length="379" mass="45616">MPISFEFASSISEVREYKNELKSTNPFEFLDYFYALEQSKSACKETGWTPKHIYSKEKNNINGFIPIYIKDNSYGEFVFDQQWAYALQRANRNYFPKLITATPFTPCITNKLFSDSHSLKNKLIDMTLDMMEQENIETWHILFPDEESKKIFKEKNFIKRSGYRFVWHNKGYADFDDFLSKFTSRQRKNINNERRSLSKEKIEFFYKDYDDIKNSDWDLFYRFYCVTYHERMQNPYLTRNFFDLVHAKKKNLRPVLFFAKKNNEIIAASLCFESEKTLYGRHWGSTSHIKNLHFETCYYQGIEYCIQKGIEIFDPGIQGEYKIRRGFEPIECNSFHFIKSDDFREAIKNFCNQEAIEIKNYIESCKKYTPFKKTDRIIK</sequence>
<dbReference type="Proteomes" id="UP000010116">
    <property type="component" value="Unassembled WGS sequence"/>
</dbReference>
<reference evidence="1 2" key="1">
    <citation type="journal article" date="2012" name="ISME J.">
        <title>Genomic insights to SAR86, an abundant and uncultivated marine bacterial lineage.</title>
        <authorList>
            <person name="Dupont C.L."/>
            <person name="Rusch D.B."/>
            <person name="Yooseph S."/>
            <person name="Lombardo M.J."/>
            <person name="Richter R.A."/>
            <person name="Valas R."/>
            <person name="Novotny M."/>
            <person name="Yee-Greenbaum J."/>
            <person name="Selengut J.D."/>
            <person name="Haft D.H."/>
            <person name="Halpern A.L."/>
            <person name="Lasken R.S."/>
            <person name="Nealson K."/>
            <person name="Friedman R."/>
            <person name="Venter J.C."/>
        </authorList>
    </citation>
    <scope>NUCLEOTIDE SEQUENCE [LARGE SCALE GENOMIC DNA]</scope>
</reference>
<name>J4V5V7_9GAMM</name>
<dbReference type="InterPro" id="IPR007434">
    <property type="entry name" value="FemAB-like"/>
</dbReference>
<dbReference type="InterPro" id="IPR016181">
    <property type="entry name" value="Acyl_CoA_acyltransferase"/>
</dbReference>
<evidence type="ECO:0000313" key="2">
    <source>
        <dbReference type="Proteomes" id="UP000010116"/>
    </source>
</evidence>
<dbReference type="EMBL" id="JH611164">
    <property type="protein sequence ID" value="EJP73827.1"/>
    <property type="molecule type" value="Genomic_DNA"/>
</dbReference>
<accession>J4V5V7</accession>
<dbReference type="HOGENOM" id="CLU_036032_1_0_6"/>
<dbReference type="PANTHER" id="PTHR47017:SF1">
    <property type="entry name" value="ACYL-COA"/>
    <property type="match status" value="1"/>
</dbReference>
<dbReference type="AlphaFoldDB" id="J4V5V7"/>
<gene>
    <name evidence="1" type="ORF">NT02SARS_0535</name>
</gene>
<dbReference type="PANTHER" id="PTHR47017">
    <property type="entry name" value="ACYL-COA"/>
    <property type="match status" value="1"/>
</dbReference>
<evidence type="ECO:0000313" key="1">
    <source>
        <dbReference type="EMBL" id="EJP73827.1"/>
    </source>
</evidence>
<evidence type="ECO:0008006" key="3">
    <source>
        <dbReference type="Google" id="ProtNLM"/>
    </source>
</evidence>